<accession>A0ABP0ZWN8</accession>
<dbReference type="InterPro" id="IPR053203">
    <property type="entry name" value="Cisplatin_resist-associated"/>
</dbReference>
<dbReference type="PANTHER" id="PTHR34693:SF1">
    <property type="entry name" value="PROTEIN PAR32"/>
    <property type="match status" value="1"/>
</dbReference>
<dbReference type="EMBL" id="OZ022411">
    <property type="protein sequence ID" value="CAK9441711.1"/>
    <property type="molecule type" value="Genomic_DNA"/>
</dbReference>
<dbReference type="GeneID" id="92210775"/>
<sequence length="194" mass="20795">MAYSTGRGGAGNIHFSKTKTTEDNELSPQISVSKSPPPQQHQSVDNELKPTTSRKVYYSTGRGGAGNIRSSDEVPSPQLAPQGSNTPVLTQPRISTGRGGYGNMVENDDPGKIRKLQDVDGDVLEDDSPELEAIKSNKSYSVGRGGFGNIVSRDNVAKDEGGETPNLYTVTSRNGEKNGKKKMGIWGKIKHAFS</sequence>
<gene>
    <name evidence="2" type="ORF">LODBEIA_P55790</name>
</gene>
<evidence type="ECO:0000256" key="1">
    <source>
        <dbReference type="SAM" id="MobiDB-lite"/>
    </source>
</evidence>
<protein>
    <recommendedName>
        <fullName evidence="4">Protein kinase domain-containing protein</fullName>
    </recommendedName>
</protein>
<proteinExistence type="predicted"/>
<feature type="compositionally biased region" description="Polar residues" evidence="1">
    <location>
        <begin position="79"/>
        <end position="94"/>
    </location>
</feature>
<keyword evidence="3" id="KW-1185">Reference proteome</keyword>
<evidence type="ECO:0008006" key="4">
    <source>
        <dbReference type="Google" id="ProtNLM"/>
    </source>
</evidence>
<organism evidence="2 3">
    <name type="scientific">Lodderomyces beijingensis</name>
    <dbReference type="NCBI Taxonomy" id="1775926"/>
    <lineage>
        <taxon>Eukaryota</taxon>
        <taxon>Fungi</taxon>
        <taxon>Dikarya</taxon>
        <taxon>Ascomycota</taxon>
        <taxon>Saccharomycotina</taxon>
        <taxon>Pichiomycetes</taxon>
        <taxon>Debaryomycetaceae</taxon>
        <taxon>Candida/Lodderomyces clade</taxon>
        <taxon>Lodderomyces</taxon>
    </lineage>
</organism>
<feature type="compositionally biased region" description="Gly residues" evidence="1">
    <location>
        <begin position="1"/>
        <end position="11"/>
    </location>
</feature>
<feature type="compositionally biased region" description="Polar residues" evidence="1">
    <location>
        <begin position="26"/>
        <end position="54"/>
    </location>
</feature>
<evidence type="ECO:0000313" key="2">
    <source>
        <dbReference type="EMBL" id="CAK9441711.1"/>
    </source>
</evidence>
<dbReference type="PANTHER" id="PTHR34693">
    <property type="entry name" value="PROTEIN PAR32"/>
    <property type="match status" value="1"/>
</dbReference>
<feature type="region of interest" description="Disordered" evidence="1">
    <location>
        <begin position="1"/>
        <end position="114"/>
    </location>
</feature>
<dbReference type="InterPro" id="IPR022024">
    <property type="entry name" value="DUF3602"/>
</dbReference>
<dbReference type="Pfam" id="PF12223">
    <property type="entry name" value="DUF3602"/>
    <property type="match status" value="3"/>
</dbReference>
<reference evidence="2 3" key="1">
    <citation type="submission" date="2024-03" db="EMBL/GenBank/DDBJ databases">
        <authorList>
            <person name="Brejova B."/>
        </authorList>
    </citation>
    <scope>NUCLEOTIDE SEQUENCE [LARGE SCALE GENOMIC DNA]</scope>
    <source>
        <strain evidence="2 3">CBS 14171</strain>
    </source>
</reference>
<dbReference type="RefSeq" id="XP_066832517.1">
    <property type="nucleotide sequence ID" value="XM_066975926.1"/>
</dbReference>
<dbReference type="Proteomes" id="UP001497383">
    <property type="component" value="Chromosome 7"/>
</dbReference>
<evidence type="ECO:0000313" key="3">
    <source>
        <dbReference type="Proteomes" id="UP001497383"/>
    </source>
</evidence>
<name>A0ABP0ZWN8_9ASCO</name>
<feature type="region of interest" description="Disordered" evidence="1">
    <location>
        <begin position="156"/>
        <end position="181"/>
    </location>
</feature>